<accession>S3XF01</accession>
<dbReference type="HOGENOM" id="CLU_3363948_0_0_7"/>
<keyword evidence="1" id="KW-0500">Molybdenum</keyword>
<evidence type="ECO:0000313" key="2">
    <source>
        <dbReference type="EMBL" id="EPH07947.1"/>
    </source>
</evidence>
<organism evidence="2 3">
    <name type="scientific">Campylobacter ureolyticus ACS-301-V-Sch3b</name>
    <dbReference type="NCBI Taxonomy" id="883165"/>
    <lineage>
        <taxon>Bacteria</taxon>
        <taxon>Pseudomonadati</taxon>
        <taxon>Campylobacterota</taxon>
        <taxon>Epsilonproteobacteria</taxon>
        <taxon>Campylobacterales</taxon>
        <taxon>Campylobacteraceae</taxon>
        <taxon>Campylobacter</taxon>
    </lineage>
</organism>
<protein>
    <submittedName>
        <fullName evidence="2">Tat (Twin-arginine translocation) pathway signal sequence</fullName>
    </submittedName>
</protein>
<reference evidence="2 3" key="1">
    <citation type="submission" date="2013-06" db="EMBL/GenBank/DDBJ databases">
        <title>The Genome Sequence of Campylobacter ureolyticus ACS-301-V-SCH3B.</title>
        <authorList>
            <consortium name="The Broad Institute Genomics Platform"/>
            <person name="Earl A."/>
            <person name="Ward D."/>
            <person name="Feldgarden M."/>
            <person name="Gevers D."/>
            <person name="Saerens B."/>
            <person name="Vaneechoutte M."/>
            <person name="Walker B."/>
            <person name="Young S."/>
            <person name="Zeng Q."/>
            <person name="Gargeya S."/>
            <person name="Fitzgerald M."/>
            <person name="Haas B."/>
            <person name="Abouelleil A."/>
            <person name="Allen A.W."/>
            <person name="Alvarado L."/>
            <person name="Arachchi H.M."/>
            <person name="Berlin A.M."/>
            <person name="Chapman S.B."/>
            <person name="Gainer-Dewar J."/>
            <person name="Goldberg J."/>
            <person name="Griggs A."/>
            <person name="Gujja S."/>
            <person name="Hansen M."/>
            <person name="Howarth C."/>
            <person name="Imamovic A."/>
            <person name="Ireland A."/>
            <person name="Larimer J."/>
            <person name="McCowan C."/>
            <person name="Murphy C."/>
            <person name="Pearson M."/>
            <person name="Poon T.W."/>
            <person name="Priest M."/>
            <person name="Roberts A."/>
            <person name="Saif S."/>
            <person name="Shea T."/>
            <person name="Sisk P."/>
            <person name="Sykes S."/>
            <person name="Wortman J."/>
            <person name="Nusbaum C."/>
            <person name="Birren B."/>
        </authorList>
    </citation>
    <scope>NUCLEOTIDE SEQUENCE [LARGE SCALE GENOMIC DNA]</scope>
    <source>
        <strain evidence="2 3">ACS-301-V-Sch3b</strain>
    </source>
</reference>
<dbReference type="Pfam" id="PF10518">
    <property type="entry name" value="TAT_signal"/>
    <property type="match status" value="1"/>
</dbReference>
<dbReference type="NCBIfam" id="TIGR01409">
    <property type="entry name" value="TAT_signal_seq"/>
    <property type="match status" value="1"/>
</dbReference>
<dbReference type="EMBL" id="AGYD01000011">
    <property type="protein sequence ID" value="EPH07947.1"/>
    <property type="molecule type" value="Genomic_DNA"/>
</dbReference>
<proteinExistence type="predicted"/>
<evidence type="ECO:0000313" key="3">
    <source>
        <dbReference type="Proteomes" id="UP000014539"/>
    </source>
</evidence>
<name>S3XF01_9BACT</name>
<dbReference type="Proteomes" id="UP000014539">
    <property type="component" value="Unassembled WGS sequence"/>
</dbReference>
<keyword evidence="3" id="KW-1185">Reference proteome</keyword>
<gene>
    <name evidence="2" type="ORF">HMPREF9309_01202</name>
</gene>
<sequence length="35" mass="3868">MSVKIDEKRRNFIKTAGVAGAVLSTNSLLAKEKKY</sequence>
<dbReference type="AlphaFoldDB" id="S3XF01"/>
<dbReference type="InterPro" id="IPR019546">
    <property type="entry name" value="TAT_signal_bac_arc"/>
</dbReference>
<comment type="caution">
    <text evidence="2">The sequence shown here is derived from an EMBL/GenBank/DDBJ whole genome shotgun (WGS) entry which is preliminary data.</text>
</comment>
<evidence type="ECO:0000256" key="1">
    <source>
        <dbReference type="ARBA" id="ARBA00022505"/>
    </source>
</evidence>